<comment type="caution">
    <text evidence="2">The sequence shown here is derived from an EMBL/GenBank/DDBJ whole genome shotgun (WGS) entry which is preliminary data.</text>
</comment>
<feature type="region of interest" description="Disordered" evidence="1">
    <location>
        <begin position="74"/>
        <end position="108"/>
    </location>
</feature>
<dbReference type="EMBL" id="JAHRHJ020000010">
    <property type="protein sequence ID" value="KAH9297488.1"/>
    <property type="molecule type" value="Genomic_DNA"/>
</dbReference>
<name>A0AA38FCF1_TAXCH</name>
<feature type="non-terminal residue" evidence="2">
    <location>
        <position position="108"/>
    </location>
</feature>
<proteinExistence type="predicted"/>
<gene>
    <name evidence="2" type="ORF">KI387_029170</name>
</gene>
<feature type="compositionally biased region" description="Low complexity" evidence="1">
    <location>
        <begin position="82"/>
        <end position="96"/>
    </location>
</feature>
<evidence type="ECO:0000313" key="3">
    <source>
        <dbReference type="Proteomes" id="UP000824469"/>
    </source>
</evidence>
<feature type="non-terminal residue" evidence="2">
    <location>
        <position position="1"/>
    </location>
</feature>
<evidence type="ECO:0000313" key="2">
    <source>
        <dbReference type="EMBL" id="KAH9297488.1"/>
    </source>
</evidence>
<accession>A0AA38FCF1</accession>
<organism evidence="2 3">
    <name type="scientific">Taxus chinensis</name>
    <name type="common">Chinese yew</name>
    <name type="synonym">Taxus wallichiana var. chinensis</name>
    <dbReference type="NCBI Taxonomy" id="29808"/>
    <lineage>
        <taxon>Eukaryota</taxon>
        <taxon>Viridiplantae</taxon>
        <taxon>Streptophyta</taxon>
        <taxon>Embryophyta</taxon>
        <taxon>Tracheophyta</taxon>
        <taxon>Spermatophyta</taxon>
        <taxon>Pinopsida</taxon>
        <taxon>Pinidae</taxon>
        <taxon>Conifers II</taxon>
        <taxon>Cupressales</taxon>
        <taxon>Taxaceae</taxon>
        <taxon>Taxus</taxon>
    </lineage>
</organism>
<reference evidence="2 3" key="1">
    <citation type="journal article" date="2021" name="Nat. Plants">
        <title>The Taxus genome provides insights into paclitaxel biosynthesis.</title>
        <authorList>
            <person name="Xiong X."/>
            <person name="Gou J."/>
            <person name="Liao Q."/>
            <person name="Li Y."/>
            <person name="Zhou Q."/>
            <person name="Bi G."/>
            <person name="Li C."/>
            <person name="Du R."/>
            <person name="Wang X."/>
            <person name="Sun T."/>
            <person name="Guo L."/>
            <person name="Liang H."/>
            <person name="Lu P."/>
            <person name="Wu Y."/>
            <person name="Zhang Z."/>
            <person name="Ro D.K."/>
            <person name="Shang Y."/>
            <person name="Huang S."/>
            <person name="Yan J."/>
        </authorList>
    </citation>
    <scope>NUCLEOTIDE SEQUENCE [LARGE SCALE GENOMIC DNA]</scope>
    <source>
        <strain evidence="2">Ta-2019</strain>
    </source>
</reference>
<keyword evidence="3" id="KW-1185">Reference proteome</keyword>
<protein>
    <submittedName>
        <fullName evidence="2">Uncharacterized protein</fullName>
    </submittedName>
</protein>
<sequence>IPFALGSFNFSRPMHTFGPDVPNCLGRKSPVSDESAGLRHLRNFVPDASTVRNKDLDDFSLFLPIRPFRVPRVSTSQLSRRPPGLGLSRFSSSFGPKLGTKNLSSTRT</sequence>
<dbReference type="Proteomes" id="UP000824469">
    <property type="component" value="Unassembled WGS sequence"/>
</dbReference>
<dbReference type="AlphaFoldDB" id="A0AA38FCF1"/>
<evidence type="ECO:0000256" key="1">
    <source>
        <dbReference type="SAM" id="MobiDB-lite"/>
    </source>
</evidence>